<proteinExistence type="predicted"/>
<dbReference type="Proteomes" id="UP000242715">
    <property type="component" value="Unassembled WGS sequence"/>
</dbReference>
<dbReference type="AlphaFoldDB" id="A0A2Z6NHR5"/>
<gene>
    <name evidence="3" type="ORF">TSUD_207740</name>
</gene>
<dbReference type="GO" id="GO:0000054">
    <property type="term" value="P:ribosomal subunit export from nucleus"/>
    <property type="evidence" value="ECO:0007669"/>
    <property type="project" value="TreeGrafter"/>
</dbReference>
<protein>
    <submittedName>
        <fullName evidence="3">Uncharacterized protein</fullName>
    </submittedName>
</protein>
<keyword evidence="4" id="KW-1185">Reference proteome</keyword>
<sequence>MFDVTARSTYKNVPTWHSDLTSDRNLHFVEMPALAPPEVAIDISAQQLNEHEILARVSMPLPDDDDDLFE</sequence>
<dbReference type="EMBL" id="DF973612">
    <property type="protein sequence ID" value="GAU35970.1"/>
    <property type="molecule type" value="Genomic_DNA"/>
</dbReference>
<evidence type="ECO:0000256" key="2">
    <source>
        <dbReference type="ARBA" id="ARBA00023134"/>
    </source>
</evidence>
<accession>A0A2Z6NHR5</accession>
<keyword evidence="1" id="KW-0547">Nucleotide-binding</keyword>
<reference evidence="4" key="1">
    <citation type="journal article" date="2017" name="Front. Plant Sci.">
        <title>Climate Clever Clovers: New Paradigm to Reduce the Environmental Footprint of Ruminants by Breeding Low Methanogenic Forages Utilizing Haplotype Variation.</title>
        <authorList>
            <person name="Kaur P."/>
            <person name="Appels R."/>
            <person name="Bayer P.E."/>
            <person name="Keeble-Gagnere G."/>
            <person name="Wang J."/>
            <person name="Hirakawa H."/>
            <person name="Shirasawa K."/>
            <person name="Vercoe P."/>
            <person name="Stefanova K."/>
            <person name="Durmic Z."/>
            <person name="Nichols P."/>
            <person name="Revell C."/>
            <person name="Isobe S.N."/>
            <person name="Edwards D."/>
            <person name="Erskine W."/>
        </authorList>
    </citation>
    <scope>NUCLEOTIDE SEQUENCE [LARGE SCALE GENOMIC DNA]</scope>
    <source>
        <strain evidence="4">cv. Daliak</strain>
    </source>
</reference>
<organism evidence="3 4">
    <name type="scientific">Trifolium subterraneum</name>
    <name type="common">Subterranean clover</name>
    <dbReference type="NCBI Taxonomy" id="3900"/>
    <lineage>
        <taxon>Eukaryota</taxon>
        <taxon>Viridiplantae</taxon>
        <taxon>Streptophyta</taxon>
        <taxon>Embryophyta</taxon>
        <taxon>Tracheophyta</taxon>
        <taxon>Spermatophyta</taxon>
        <taxon>Magnoliopsida</taxon>
        <taxon>eudicotyledons</taxon>
        <taxon>Gunneridae</taxon>
        <taxon>Pentapetalae</taxon>
        <taxon>rosids</taxon>
        <taxon>fabids</taxon>
        <taxon>Fabales</taxon>
        <taxon>Fabaceae</taxon>
        <taxon>Papilionoideae</taxon>
        <taxon>50 kb inversion clade</taxon>
        <taxon>NPAAA clade</taxon>
        <taxon>Hologalegina</taxon>
        <taxon>IRL clade</taxon>
        <taxon>Trifolieae</taxon>
        <taxon>Trifolium</taxon>
    </lineage>
</organism>
<dbReference type="GO" id="GO:0006606">
    <property type="term" value="P:protein import into nucleus"/>
    <property type="evidence" value="ECO:0007669"/>
    <property type="project" value="TreeGrafter"/>
</dbReference>
<evidence type="ECO:0000313" key="3">
    <source>
        <dbReference type="EMBL" id="GAU35970.1"/>
    </source>
</evidence>
<dbReference type="PANTHER" id="PTHR24071">
    <property type="entry name" value="RAN GTPASE"/>
    <property type="match status" value="1"/>
</dbReference>
<dbReference type="GO" id="GO:0003924">
    <property type="term" value="F:GTPase activity"/>
    <property type="evidence" value="ECO:0007669"/>
    <property type="project" value="InterPro"/>
</dbReference>
<dbReference type="InterPro" id="IPR002041">
    <property type="entry name" value="Ran_GTPase"/>
</dbReference>
<keyword evidence="2" id="KW-0342">GTP-binding</keyword>
<dbReference type="OrthoDB" id="1410043at2759"/>
<dbReference type="GO" id="GO:0005737">
    <property type="term" value="C:cytoplasm"/>
    <property type="evidence" value="ECO:0007669"/>
    <property type="project" value="TreeGrafter"/>
</dbReference>
<dbReference type="GO" id="GO:0005634">
    <property type="term" value="C:nucleus"/>
    <property type="evidence" value="ECO:0007669"/>
    <property type="project" value="TreeGrafter"/>
</dbReference>
<evidence type="ECO:0000313" key="4">
    <source>
        <dbReference type="Proteomes" id="UP000242715"/>
    </source>
</evidence>
<dbReference type="GO" id="GO:0005525">
    <property type="term" value="F:GTP binding"/>
    <property type="evidence" value="ECO:0007669"/>
    <property type="project" value="UniProtKB-KW"/>
</dbReference>
<name>A0A2Z6NHR5_TRISU</name>
<dbReference type="PANTHER" id="PTHR24071:SF42">
    <property type="entry name" value="GTP-BINDING NUCLEAR PROTEIN RAN-1-RELATED"/>
    <property type="match status" value="1"/>
</dbReference>
<evidence type="ECO:0000256" key="1">
    <source>
        <dbReference type="ARBA" id="ARBA00022741"/>
    </source>
</evidence>